<dbReference type="KEGG" id="pnp:IJ22_47850"/>
<dbReference type="RefSeq" id="WP_062410504.1">
    <property type="nucleotide sequence ID" value="NZ_CP013652.1"/>
</dbReference>
<dbReference type="STRING" id="162209.IJ22_47850"/>
<dbReference type="SUPFAM" id="SSF51126">
    <property type="entry name" value="Pectin lyase-like"/>
    <property type="match status" value="1"/>
</dbReference>
<evidence type="ECO:0000313" key="1">
    <source>
        <dbReference type="EMBL" id="ALS25047.1"/>
    </source>
</evidence>
<accession>A0A0U2VZZ7</accession>
<dbReference type="InterPro" id="IPR011050">
    <property type="entry name" value="Pectin_lyase_fold/virulence"/>
</dbReference>
<reference evidence="2" key="1">
    <citation type="submission" date="2015-12" db="EMBL/GenBank/DDBJ databases">
        <title>Complete genome sequences of two moderately thermophilic Paenibacillus species.</title>
        <authorList>
            <person name="Butler R.III."/>
            <person name="Wang J."/>
            <person name="Stark B.C."/>
            <person name="Pombert J.-F."/>
        </authorList>
    </citation>
    <scope>NUCLEOTIDE SEQUENCE [LARGE SCALE GENOMIC DNA]</scope>
    <source>
        <strain evidence="2">32O-Y</strain>
    </source>
</reference>
<organism evidence="1 2">
    <name type="scientific">Paenibacillus naphthalenovorans</name>
    <dbReference type="NCBI Taxonomy" id="162209"/>
    <lineage>
        <taxon>Bacteria</taxon>
        <taxon>Bacillati</taxon>
        <taxon>Bacillota</taxon>
        <taxon>Bacilli</taxon>
        <taxon>Bacillales</taxon>
        <taxon>Paenibacillaceae</taxon>
        <taxon>Paenibacillus</taxon>
    </lineage>
</organism>
<dbReference type="EMBL" id="CP013652">
    <property type="protein sequence ID" value="ALS25047.1"/>
    <property type="molecule type" value="Genomic_DNA"/>
</dbReference>
<name>A0A0U2VZZ7_9BACL</name>
<dbReference type="PATRIC" id="fig|162209.4.peg.5037"/>
<sequence length="80" mass="8382" precursor="true">MNLDNVIIKENTAFLYMGGGIASQQSGLTLANVTISGNTAASFGGGGIFSLGDNLSMTDVTVSENIATFKLMRGVTYERE</sequence>
<gene>
    <name evidence="1" type="ORF">IJ22_47850</name>
</gene>
<evidence type="ECO:0000313" key="2">
    <source>
        <dbReference type="Proteomes" id="UP000061660"/>
    </source>
</evidence>
<dbReference type="Proteomes" id="UP000061660">
    <property type="component" value="Chromosome"/>
</dbReference>
<proteinExistence type="predicted"/>
<keyword evidence="2" id="KW-1185">Reference proteome</keyword>
<protein>
    <recommendedName>
        <fullName evidence="3">Right handed beta helix domain-containing protein</fullName>
    </recommendedName>
</protein>
<reference evidence="1 2" key="2">
    <citation type="journal article" date="2016" name="Genome Announc.">
        <title>Complete Genome Sequences of Two Interactive Moderate Thermophiles, Paenibacillus napthalenovorans 32O-Y and Paenibacillus sp. 32O-W.</title>
        <authorList>
            <person name="Butler R.R.III."/>
            <person name="Wang J."/>
            <person name="Stark B.C."/>
            <person name="Pombert J.F."/>
        </authorList>
    </citation>
    <scope>NUCLEOTIDE SEQUENCE [LARGE SCALE GENOMIC DNA]</scope>
    <source>
        <strain evidence="1 2">32O-Y</strain>
    </source>
</reference>
<dbReference type="AlphaFoldDB" id="A0A0U2VZZ7"/>
<evidence type="ECO:0008006" key="3">
    <source>
        <dbReference type="Google" id="ProtNLM"/>
    </source>
</evidence>